<proteinExistence type="predicted"/>
<reference evidence="1 2" key="1">
    <citation type="submission" date="2016-05" db="EMBL/GenBank/DDBJ databases">
        <title>Single-cell genome of chain-forming Candidatus Thiomargarita nelsonii and comparison to other large sulfur-oxidizing bacteria.</title>
        <authorList>
            <person name="Winkel M."/>
            <person name="Salman V."/>
            <person name="Woyke T."/>
            <person name="Schulz-Vogt H."/>
            <person name="Richter M."/>
            <person name="Flood B."/>
            <person name="Bailey J."/>
            <person name="Amann R."/>
            <person name="Mussmann M."/>
        </authorList>
    </citation>
    <scope>NUCLEOTIDE SEQUENCE [LARGE SCALE GENOMIC DNA]</scope>
    <source>
        <strain evidence="1 2">THI036</strain>
    </source>
</reference>
<dbReference type="EMBL" id="LUTY01001013">
    <property type="protein sequence ID" value="OAD22338.1"/>
    <property type="molecule type" value="Genomic_DNA"/>
</dbReference>
<sequence>MNNHLKNGFELLFELEPWEDQKTVLTARSLYEHQAQQLILARLYGAVRWGKDCFGLHPEGKLTSTCKQLDSQTWEYQLTETIAITATGQILTCWACQKRLSNADNGLLLAVPIEQKS</sequence>
<gene>
    <name evidence="1" type="ORF">THIOM_001862</name>
</gene>
<organism evidence="1 2">
    <name type="scientific">Candidatus Thiomargarita nelsonii</name>
    <dbReference type="NCBI Taxonomy" id="1003181"/>
    <lineage>
        <taxon>Bacteria</taxon>
        <taxon>Pseudomonadati</taxon>
        <taxon>Pseudomonadota</taxon>
        <taxon>Gammaproteobacteria</taxon>
        <taxon>Thiotrichales</taxon>
        <taxon>Thiotrichaceae</taxon>
        <taxon>Thiomargarita</taxon>
    </lineage>
</organism>
<accession>A0A176S343</accession>
<protein>
    <submittedName>
        <fullName evidence="1">Uncharacterized protein</fullName>
    </submittedName>
</protein>
<comment type="caution">
    <text evidence="1">The sequence shown here is derived from an EMBL/GenBank/DDBJ whole genome shotgun (WGS) entry which is preliminary data.</text>
</comment>
<feature type="non-terminal residue" evidence="1">
    <location>
        <position position="117"/>
    </location>
</feature>
<keyword evidence="2" id="KW-1185">Reference proteome</keyword>
<name>A0A176S343_9GAMM</name>
<dbReference type="Proteomes" id="UP000076962">
    <property type="component" value="Unassembled WGS sequence"/>
</dbReference>
<evidence type="ECO:0000313" key="2">
    <source>
        <dbReference type="Proteomes" id="UP000076962"/>
    </source>
</evidence>
<evidence type="ECO:0000313" key="1">
    <source>
        <dbReference type="EMBL" id="OAD22338.1"/>
    </source>
</evidence>
<dbReference type="AlphaFoldDB" id="A0A176S343"/>